<keyword evidence="7" id="KW-0175">Coiled coil</keyword>
<dbReference type="PANTHER" id="PTHR13421:SF16">
    <property type="entry name" value="SNRNA-ACTIVATING PROTEIN COMPLEX SUBUNIT 3"/>
    <property type="match status" value="1"/>
</dbReference>
<dbReference type="GO" id="GO:0000978">
    <property type="term" value="F:RNA polymerase II cis-regulatory region sequence-specific DNA binding"/>
    <property type="evidence" value="ECO:0007669"/>
    <property type="project" value="TreeGrafter"/>
</dbReference>
<dbReference type="GO" id="GO:0005634">
    <property type="term" value="C:nucleus"/>
    <property type="evidence" value="ECO:0007669"/>
    <property type="project" value="UniProtKB-SubCell"/>
</dbReference>
<comment type="subcellular location">
    <subcellularLocation>
        <location evidence="1">Nucleus</location>
    </subcellularLocation>
</comment>
<keyword evidence="5" id="KW-0804">Transcription</keyword>
<evidence type="ECO:0000313" key="8">
    <source>
        <dbReference type="EMBL" id="ORC91989.1"/>
    </source>
</evidence>
<dbReference type="OrthoDB" id="3437960at2759"/>
<evidence type="ECO:0000256" key="4">
    <source>
        <dbReference type="ARBA" id="ARBA00023125"/>
    </source>
</evidence>
<keyword evidence="3" id="KW-0805">Transcription regulation</keyword>
<protein>
    <submittedName>
        <fullName evidence="8">Small nuclear RNA gene activation protein (SNAP) 50</fullName>
    </submittedName>
</protein>
<evidence type="ECO:0000256" key="1">
    <source>
        <dbReference type="ARBA" id="ARBA00004123"/>
    </source>
</evidence>
<evidence type="ECO:0000256" key="3">
    <source>
        <dbReference type="ARBA" id="ARBA00023015"/>
    </source>
</evidence>
<keyword evidence="9" id="KW-1185">Reference proteome</keyword>
<proteinExistence type="inferred from homology"/>
<comment type="caution">
    <text evidence="8">The sequence shown here is derived from an EMBL/GenBank/DDBJ whole genome shotgun (WGS) entry which is preliminary data.</text>
</comment>
<feature type="coiled-coil region" evidence="7">
    <location>
        <begin position="122"/>
        <end position="179"/>
    </location>
</feature>
<comment type="similarity">
    <text evidence="2">Belongs to the SNAPC3/SRD2 family.</text>
</comment>
<dbReference type="GO" id="GO:0042795">
    <property type="term" value="P:snRNA transcription by RNA polymerase II"/>
    <property type="evidence" value="ECO:0007669"/>
    <property type="project" value="TreeGrafter"/>
</dbReference>
<dbReference type="GO" id="GO:0001046">
    <property type="term" value="F:core promoter sequence-specific DNA binding"/>
    <property type="evidence" value="ECO:0007669"/>
    <property type="project" value="TreeGrafter"/>
</dbReference>
<dbReference type="InterPro" id="IPR022042">
    <property type="entry name" value="snRNA-activating_su3"/>
</dbReference>
<dbReference type="AlphaFoldDB" id="A0A1X0P603"/>
<dbReference type="Proteomes" id="UP000192257">
    <property type="component" value="Unassembled WGS sequence"/>
</dbReference>
<sequence>MPTGAALDPFAIVVDAAQDATLAGIAAHAALSLVDVRRLNPALHAYAPAEALPAGTVVRLPPALERRGSPYGNYFTIGPMEDALRSLEAKLDAMAEREATQLPKLPVRKVLSKTERIVTAVREESERQISRIQDEYKECGERPALLQFLVDVEPIKRVREELEKEYDGSELRLKSLETTNHETFSKMLRHRENNVTESSLHSVRDTSDDFCLAEHSHRWEFTFFSPDSSVEVQDSWAVLSCQTLGTLIDAFECRNCLPVNVSKNAFIFIGGTFYIDNRHAGIDGANYEDLTAPIRHFNPLQHEEEEEGRGDVSPTNKSNKVGENIAFGKCPVKYVSQTTFAELNLRLGEFGVLRHLGWCNHYFYLSSVHSLRGLESNVRERGYYPHRVMKAPTRVVRCRMCRQFPATIACYNDELSPESPCPYCVPCFELLHASDDGTIEEDKFLSIKLPDGKFFTL</sequence>
<gene>
    <name evidence="8" type="ORF">TM35_000042030</name>
</gene>
<accession>A0A1X0P603</accession>
<dbReference type="PANTHER" id="PTHR13421">
    <property type="entry name" value="SNRNA-ACTIVATING PROTEIN COMPLEX SUBUNIT 3"/>
    <property type="match status" value="1"/>
</dbReference>
<dbReference type="RefSeq" id="XP_028886055.1">
    <property type="nucleotide sequence ID" value="XM_029022397.1"/>
</dbReference>
<reference evidence="8 9" key="1">
    <citation type="submission" date="2017-03" db="EMBL/GenBank/DDBJ databases">
        <title>An alternative strategy for trypanosome survival in the mammalian bloodstream revealed through genome and transcriptome analysis of the ubiquitous bovine parasite Trypanosoma (Megatrypanum) theileri.</title>
        <authorList>
            <person name="Kelly S."/>
            <person name="Ivens A."/>
            <person name="Mott A."/>
            <person name="O'Neill E."/>
            <person name="Emms D."/>
            <person name="Macleod O."/>
            <person name="Voorheis P."/>
            <person name="Matthews J."/>
            <person name="Matthews K."/>
            <person name="Carrington M."/>
        </authorList>
    </citation>
    <scope>NUCLEOTIDE SEQUENCE [LARGE SCALE GENOMIC DNA]</scope>
    <source>
        <strain evidence="8">Edinburgh</strain>
    </source>
</reference>
<evidence type="ECO:0000256" key="7">
    <source>
        <dbReference type="SAM" id="Coils"/>
    </source>
</evidence>
<dbReference type="GO" id="GO:0042796">
    <property type="term" value="P:snRNA transcription by RNA polymerase III"/>
    <property type="evidence" value="ECO:0007669"/>
    <property type="project" value="TreeGrafter"/>
</dbReference>
<dbReference type="VEuPathDB" id="TriTrypDB:TM35_000042030"/>
<keyword evidence="6" id="KW-0539">Nucleus</keyword>
<evidence type="ECO:0000313" key="9">
    <source>
        <dbReference type="Proteomes" id="UP000192257"/>
    </source>
</evidence>
<dbReference type="GO" id="GO:0003681">
    <property type="term" value="F:bent DNA binding"/>
    <property type="evidence" value="ECO:0007669"/>
    <property type="project" value="TreeGrafter"/>
</dbReference>
<organism evidence="8 9">
    <name type="scientific">Trypanosoma theileri</name>
    <dbReference type="NCBI Taxonomy" id="67003"/>
    <lineage>
        <taxon>Eukaryota</taxon>
        <taxon>Discoba</taxon>
        <taxon>Euglenozoa</taxon>
        <taxon>Kinetoplastea</taxon>
        <taxon>Metakinetoplastina</taxon>
        <taxon>Trypanosomatida</taxon>
        <taxon>Trypanosomatidae</taxon>
        <taxon>Trypanosoma</taxon>
    </lineage>
</organism>
<evidence type="ECO:0000256" key="2">
    <source>
        <dbReference type="ARBA" id="ARBA00010410"/>
    </source>
</evidence>
<evidence type="ECO:0000256" key="6">
    <source>
        <dbReference type="ARBA" id="ARBA00023242"/>
    </source>
</evidence>
<dbReference type="EMBL" id="NBCO01000004">
    <property type="protein sequence ID" value="ORC91989.1"/>
    <property type="molecule type" value="Genomic_DNA"/>
</dbReference>
<keyword evidence="4" id="KW-0238">DNA-binding</keyword>
<name>A0A1X0P603_9TRYP</name>
<evidence type="ECO:0000256" key="5">
    <source>
        <dbReference type="ARBA" id="ARBA00023163"/>
    </source>
</evidence>
<dbReference type="GO" id="GO:0001006">
    <property type="term" value="F:RNA polymerase III type 3 promoter sequence-specific DNA binding"/>
    <property type="evidence" value="ECO:0007669"/>
    <property type="project" value="TreeGrafter"/>
</dbReference>
<dbReference type="GeneID" id="39982177"/>
<dbReference type="GO" id="GO:0019185">
    <property type="term" value="C:snRNA-activating protein complex"/>
    <property type="evidence" value="ECO:0007669"/>
    <property type="project" value="TreeGrafter"/>
</dbReference>
<dbReference type="STRING" id="67003.A0A1X0P603"/>
<dbReference type="Pfam" id="PF12251">
    <property type="entry name" value="SNAPC3"/>
    <property type="match status" value="1"/>
</dbReference>